<keyword evidence="8 10" id="KW-0472">Membrane</keyword>
<dbReference type="InterPro" id="IPR037066">
    <property type="entry name" value="Plug_dom_sf"/>
</dbReference>
<dbReference type="Proteomes" id="UP000266441">
    <property type="component" value="Unassembled WGS sequence"/>
</dbReference>
<dbReference type="Gene3D" id="2.40.170.20">
    <property type="entry name" value="TonB-dependent receptor, beta-barrel domain"/>
    <property type="match status" value="1"/>
</dbReference>
<evidence type="ECO:0000313" key="13">
    <source>
        <dbReference type="EMBL" id="RIH63915.1"/>
    </source>
</evidence>
<keyword evidence="7 11" id="KW-0798">TonB box</keyword>
<evidence type="ECO:0000313" key="14">
    <source>
        <dbReference type="Proteomes" id="UP000266441"/>
    </source>
</evidence>
<evidence type="ECO:0000256" key="3">
    <source>
        <dbReference type="ARBA" id="ARBA00022452"/>
    </source>
</evidence>
<keyword evidence="6" id="KW-0408">Iron</keyword>
<organism evidence="13 14">
    <name type="scientific">Mariniphaga sediminis</name>
    <dbReference type="NCBI Taxonomy" id="1628158"/>
    <lineage>
        <taxon>Bacteria</taxon>
        <taxon>Pseudomonadati</taxon>
        <taxon>Bacteroidota</taxon>
        <taxon>Bacteroidia</taxon>
        <taxon>Marinilabiliales</taxon>
        <taxon>Prolixibacteraceae</taxon>
        <taxon>Mariniphaga</taxon>
    </lineage>
</organism>
<keyword evidence="5 10" id="KW-0812">Transmembrane</keyword>
<dbReference type="InterPro" id="IPR023996">
    <property type="entry name" value="TonB-dep_OMP_SusC/RagA"/>
</dbReference>
<dbReference type="OrthoDB" id="778480at2"/>
<evidence type="ECO:0000256" key="10">
    <source>
        <dbReference type="PROSITE-ProRule" id="PRU01360"/>
    </source>
</evidence>
<gene>
    <name evidence="13" type="ORF">D1164_17405</name>
</gene>
<accession>A0A399CVY4</accession>
<dbReference type="Pfam" id="PF00593">
    <property type="entry name" value="TonB_dep_Rec_b-barrel"/>
    <property type="match status" value="1"/>
</dbReference>
<keyword evidence="9 10" id="KW-0998">Cell outer membrane</keyword>
<keyword evidence="4" id="KW-0406">Ion transport</keyword>
<evidence type="ECO:0000256" key="2">
    <source>
        <dbReference type="ARBA" id="ARBA00022448"/>
    </source>
</evidence>
<dbReference type="SUPFAM" id="SSF49464">
    <property type="entry name" value="Carboxypeptidase regulatory domain-like"/>
    <property type="match status" value="1"/>
</dbReference>
<reference evidence="13 14" key="1">
    <citation type="journal article" date="2015" name="Int. J. Syst. Evol. Microbiol.">
        <title>Mariniphaga sediminis sp. nov., isolated from coastal sediment.</title>
        <authorList>
            <person name="Wang F.Q."/>
            <person name="Shen Q.Y."/>
            <person name="Chen G.J."/>
            <person name="Du Z.J."/>
        </authorList>
    </citation>
    <scope>NUCLEOTIDE SEQUENCE [LARGE SCALE GENOMIC DNA]</scope>
    <source>
        <strain evidence="13 14">SY21</strain>
    </source>
</reference>
<name>A0A399CVY4_9BACT</name>
<evidence type="ECO:0000256" key="11">
    <source>
        <dbReference type="RuleBase" id="RU003357"/>
    </source>
</evidence>
<keyword evidence="4" id="KW-0410">Iron transport</keyword>
<dbReference type="NCBIfam" id="TIGR04056">
    <property type="entry name" value="OMP_RagA_SusC"/>
    <property type="match status" value="1"/>
</dbReference>
<dbReference type="Gene3D" id="2.170.130.10">
    <property type="entry name" value="TonB-dependent receptor, plug domain"/>
    <property type="match status" value="1"/>
</dbReference>
<keyword evidence="2 10" id="KW-0813">Transport</keyword>
<dbReference type="InterPro" id="IPR011662">
    <property type="entry name" value="Secretin/TonB_short_N"/>
</dbReference>
<dbReference type="InterPro" id="IPR036942">
    <property type="entry name" value="Beta-barrel_TonB_sf"/>
</dbReference>
<dbReference type="GO" id="GO:0009279">
    <property type="term" value="C:cell outer membrane"/>
    <property type="evidence" value="ECO:0007669"/>
    <property type="project" value="UniProtKB-SubCell"/>
</dbReference>
<dbReference type="InterPro" id="IPR023997">
    <property type="entry name" value="TonB-dep_OMP_SusC/RagA_CS"/>
</dbReference>
<comment type="similarity">
    <text evidence="10 11">Belongs to the TonB-dependent receptor family.</text>
</comment>
<evidence type="ECO:0000256" key="1">
    <source>
        <dbReference type="ARBA" id="ARBA00004571"/>
    </source>
</evidence>
<evidence type="ECO:0000256" key="5">
    <source>
        <dbReference type="ARBA" id="ARBA00022692"/>
    </source>
</evidence>
<protein>
    <submittedName>
        <fullName evidence="13">SusC/RagA family TonB-linked outer membrane protein</fullName>
    </submittedName>
</protein>
<dbReference type="InterPro" id="IPR000531">
    <property type="entry name" value="Beta-barrel_TonB"/>
</dbReference>
<dbReference type="Gene3D" id="2.60.40.1120">
    <property type="entry name" value="Carboxypeptidase-like, regulatory domain"/>
    <property type="match status" value="1"/>
</dbReference>
<evidence type="ECO:0000256" key="6">
    <source>
        <dbReference type="ARBA" id="ARBA00023004"/>
    </source>
</evidence>
<proteinExistence type="inferred from homology"/>
<sequence>MKKKCEMSHFLRRNDLLKIWMIMKFTFIFWMVFVVQLSASVYSPAYAQPAKLKVEFKEATIKEVIDEIEKQTDLTFFFSGDVLNTGQTITLKVRNTSVDEILDLVSEQTGLSITIVRDQILVKKNLPAKDVLFQQPKTVSGKVTDSGGQPLPGVTVVLKGTTQGTVTNADGEYSLNNIPADATLQFSFVGMKIQEILVAGKANINVTMEEETVGIEEVVAIGYGTQKKINITGSVDVVSSEMLENRASSNMSQALQGQLSGIDFSISGRDGYQPGAEMNMDIRGIGSLNGGSPYVLIDGFEGNMNSLNPGDVESVTVLKDAAASAIYGARAPYGVILITTKSGKKNQKFSATYNGRVSLVTPAPLPPELDSYTFARVLNEGQLNYFSTYAVAPETIDRIIAYQNGDYDYIASTFPDNFPVEQVKFWDAYPLTNGWWASNLAGHANNDYWDMATGSDISHSHNFNIQGGSEKTAYYVALGYLDQASTLEWGDDYFKRGNVIAKINTEITDWWDFSYETRFMKSQRHYPNAGRLDNDDTYNILFHILHNTGPLQPFTNSFGNWAQSNVRNFFEAGFNNNEKTENWQTFKTEIRPVQGWKINADFAYQSWDYYSSRYSRAFREENWITGELSGAWVNSEVLKIHSSDYYWTTNAYTSYERRLNEMHNFFLMAGMQYETGTDRNLRSGAKGLIVPDIVSLQTATGVPTVQESLGHWATEGFFGRFSYNYKEKYLFESNVRYDGTSRFLEGNRWGFFPSFSAGWVVSKENFWKQIIPVINTLKIRGSWGELGNQQVAAYQDLALIPISKTSLDWLPNYNAVGQIGYTQTPTLVSQFLTWETASTTNFGLNAGFLDQKLQIDFDWYERNTTDMIGPAEAKPGVLGADVPRSNNASLRTRGFELVLKWKQNLGNALSYFVNLNLYDAKSVVTKFNNPTGILSTWREGQQIDEIWGWSALGLFQTQEEIDAHVDQSYIYNVWNTGDVKYEDLNDDGKIDMGSNTVSDPGDRKIIGYSAPHYQYGIFAGLNYKGFDFSMLWKGTAKRDYGFTVDTGTNYYGWKNAVWSHPKKDQLDYYRDQPGTKYVGLYEGEANINTDAYYARPYTGKSANAKNFNINSRYLANYAYIKLQNVQLGYTFPKSFSSKMGLQNLKVYFTGENLIRVDHLPKGLDAQSVAGSYKSPGKDYRPDRIYSLGVTVTY</sequence>
<keyword evidence="14" id="KW-1185">Reference proteome</keyword>
<dbReference type="SUPFAM" id="SSF56935">
    <property type="entry name" value="Porins"/>
    <property type="match status" value="1"/>
</dbReference>
<dbReference type="InterPro" id="IPR039426">
    <property type="entry name" value="TonB-dep_rcpt-like"/>
</dbReference>
<comment type="caution">
    <text evidence="13">The sequence shown here is derived from an EMBL/GenBank/DDBJ whole genome shotgun (WGS) entry which is preliminary data.</text>
</comment>
<dbReference type="InterPro" id="IPR008969">
    <property type="entry name" value="CarboxyPept-like_regulatory"/>
</dbReference>
<feature type="domain" description="Secretin/TonB short N-terminal" evidence="12">
    <location>
        <begin position="74"/>
        <end position="125"/>
    </location>
</feature>
<evidence type="ECO:0000259" key="12">
    <source>
        <dbReference type="SMART" id="SM00965"/>
    </source>
</evidence>
<dbReference type="NCBIfam" id="TIGR04057">
    <property type="entry name" value="SusC_RagA_signa"/>
    <property type="match status" value="1"/>
</dbReference>
<dbReference type="Gene3D" id="3.55.50.30">
    <property type="match status" value="1"/>
</dbReference>
<evidence type="ECO:0000256" key="7">
    <source>
        <dbReference type="ARBA" id="ARBA00023077"/>
    </source>
</evidence>
<comment type="subcellular location">
    <subcellularLocation>
        <location evidence="1 10">Cell outer membrane</location>
        <topology evidence="1 10">Multi-pass membrane protein</topology>
    </subcellularLocation>
</comment>
<dbReference type="Pfam" id="PF13715">
    <property type="entry name" value="CarbopepD_reg_2"/>
    <property type="match status" value="1"/>
</dbReference>
<dbReference type="AlphaFoldDB" id="A0A399CVY4"/>
<evidence type="ECO:0000256" key="9">
    <source>
        <dbReference type="ARBA" id="ARBA00023237"/>
    </source>
</evidence>
<evidence type="ECO:0000256" key="4">
    <source>
        <dbReference type="ARBA" id="ARBA00022496"/>
    </source>
</evidence>
<dbReference type="PROSITE" id="PS52016">
    <property type="entry name" value="TONB_DEPENDENT_REC_3"/>
    <property type="match status" value="1"/>
</dbReference>
<dbReference type="GO" id="GO:0006826">
    <property type="term" value="P:iron ion transport"/>
    <property type="evidence" value="ECO:0007669"/>
    <property type="project" value="UniProtKB-KW"/>
</dbReference>
<dbReference type="InterPro" id="IPR012910">
    <property type="entry name" value="Plug_dom"/>
</dbReference>
<keyword evidence="3 10" id="KW-1134">Transmembrane beta strand</keyword>
<dbReference type="SMART" id="SM00965">
    <property type="entry name" value="STN"/>
    <property type="match status" value="1"/>
</dbReference>
<evidence type="ECO:0000256" key="8">
    <source>
        <dbReference type="ARBA" id="ARBA00023136"/>
    </source>
</evidence>
<dbReference type="EMBL" id="QWET01000015">
    <property type="protein sequence ID" value="RIH63915.1"/>
    <property type="molecule type" value="Genomic_DNA"/>
</dbReference>
<dbReference type="Pfam" id="PF07715">
    <property type="entry name" value="Plug"/>
    <property type="match status" value="1"/>
</dbReference>